<dbReference type="EMBL" id="CAJVPU010011486">
    <property type="protein sequence ID" value="CAG8615100.1"/>
    <property type="molecule type" value="Genomic_DNA"/>
</dbReference>
<accession>A0ACA9MX23</accession>
<dbReference type="Proteomes" id="UP000789702">
    <property type="component" value="Unassembled WGS sequence"/>
</dbReference>
<protein>
    <submittedName>
        <fullName evidence="1">11636_t:CDS:1</fullName>
    </submittedName>
</protein>
<feature type="non-terminal residue" evidence="1">
    <location>
        <position position="1"/>
    </location>
</feature>
<gene>
    <name evidence="1" type="ORF">DHETER_LOCUS7793</name>
</gene>
<keyword evidence="2" id="KW-1185">Reference proteome</keyword>
<name>A0ACA9MX23_9GLOM</name>
<organism evidence="1 2">
    <name type="scientific">Dentiscutata heterogama</name>
    <dbReference type="NCBI Taxonomy" id="1316150"/>
    <lineage>
        <taxon>Eukaryota</taxon>
        <taxon>Fungi</taxon>
        <taxon>Fungi incertae sedis</taxon>
        <taxon>Mucoromycota</taxon>
        <taxon>Glomeromycotina</taxon>
        <taxon>Glomeromycetes</taxon>
        <taxon>Diversisporales</taxon>
        <taxon>Gigasporaceae</taxon>
        <taxon>Dentiscutata</taxon>
    </lineage>
</organism>
<sequence>SQHYKDFLELYGQNTNEQFHLSYSKVLSNEQNSDLNTGRFVNNLIQMDLLTIHLENISYSCGSPIFYEEHTLANRIYIDHNLTCDLPIERNYYSCRLKDVDLCYWCGTEDGLLEIPIDFFKNIYPLCYSCQENGYKWSTCAPKLYDNKSL</sequence>
<evidence type="ECO:0000313" key="2">
    <source>
        <dbReference type="Proteomes" id="UP000789702"/>
    </source>
</evidence>
<comment type="caution">
    <text evidence="1">The sequence shown here is derived from an EMBL/GenBank/DDBJ whole genome shotgun (WGS) entry which is preliminary data.</text>
</comment>
<evidence type="ECO:0000313" key="1">
    <source>
        <dbReference type="EMBL" id="CAG8615100.1"/>
    </source>
</evidence>
<proteinExistence type="predicted"/>
<reference evidence="1" key="1">
    <citation type="submission" date="2021-06" db="EMBL/GenBank/DDBJ databases">
        <authorList>
            <person name="Kallberg Y."/>
            <person name="Tangrot J."/>
            <person name="Rosling A."/>
        </authorList>
    </citation>
    <scope>NUCLEOTIDE SEQUENCE</scope>
    <source>
        <strain evidence="1">IL203A</strain>
    </source>
</reference>